<feature type="non-terminal residue" evidence="1">
    <location>
        <position position="1"/>
    </location>
</feature>
<evidence type="ECO:0000313" key="1">
    <source>
        <dbReference type="EMBL" id="HIW84368.1"/>
    </source>
</evidence>
<evidence type="ECO:0008006" key="3">
    <source>
        <dbReference type="Google" id="ProtNLM"/>
    </source>
</evidence>
<accession>A0A9D1RC60</accession>
<dbReference type="EMBL" id="DXGF01000148">
    <property type="protein sequence ID" value="HIW84368.1"/>
    <property type="molecule type" value="Genomic_DNA"/>
</dbReference>
<proteinExistence type="predicted"/>
<reference evidence="1" key="2">
    <citation type="submission" date="2021-04" db="EMBL/GenBank/DDBJ databases">
        <authorList>
            <person name="Gilroy R."/>
        </authorList>
    </citation>
    <scope>NUCLEOTIDE SEQUENCE</scope>
    <source>
        <strain evidence="1">ChiSxjej1B13-11762</strain>
    </source>
</reference>
<protein>
    <recommendedName>
        <fullName evidence="3">Flagellar assembly protein H</fullName>
    </recommendedName>
</protein>
<dbReference type="Proteomes" id="UP000824263">
    <property type="component" value="Unassembled WGS sequence"/>
</dbReference>
<dbReference type="AlphaFoldDB" id="A0A9D1RC60"/>
<comment type="caution">
    <text evidence="1">The sequence shown here is derived from an EMBL/GenBank/DDBJ whole genome shotgun (WGS) entry which is preliminary data.</text>
</comment>
<evidence type="ECO:0000313" key="2">
    <source>
        <dbReference type="Proteomes" id="UP000824263"/>
    </source>
</evidence>
<name>A0A9D1RC60_9FIRM</name>
<organism evidence="1 2">
    <name type="scientific">Candidatus Dorea gallistercoris</name>
    <dbReference type="NCBI Taxonomy" id="2838542"/>
    <lineage>
        <taxon>Bacteria</taxon>
        <taxon>Bacillati</taxon>
        <taxon>Bacillota</taxon>
        <taxon>Clostridia</taxon>
        <taxon>Lachnospirales</taxon>
        <taxon>Lachnospiraceae</taxon>
        <taxon>Dorea</taxon>
    </lineage>
</organism>
<gene>
    <name evidence="1" type="ORF">H9873_08595</name>
</gene>
<sequence>IRQRAEVTQMVLESFDQEKYEKAMKQEGYEDGYQAGEAHGYQAGEAHGLQEGLRRLIGTLQDLQLPREVILAKIQESYSLTEEEAMTCLENYRDM</sequence>
<reference evidence="1" key="1">
    <citation type="journal article" date="2021" name="PeerJ">
        <title>Extensive microbial diversity within the chicken gut microbiome revealed by metagenomics and culture.</title>
        <authorList>
            <person name="Gilroy R."/>
            <person name="Ravi A."/>
            <person name="Getino M."/>
            <person name="Pursley I."/>
            <person name="Horton D.L."/>
            <person name="Alikhan N.F."/>
            <person name="Baker D."/>
            <person name="Gharbi K."/>
            <person name="Hall N."/>
            <person name="Watson M."/>
            <person name="Adriaenssens E.M."/>
            <person name="Foster-Nyarko E."/>
            <person name="Jarju S."/>
            <person name="Secka A."/>
            <person name="Antonio M."/>
            <person name="Oren A."/>
            <person name="Chaudhuri R.R."/>
            <person name="La Ragione R."/>
            <person name="Hildebrand F."/>
            <person name="Pallen M.J."/>
        </authorList>
    </citation>
    <scope>NUCLEOTIDE SEQUENCE</scope>
    <source>
        <strain evidence="1">ChiSxjej1B13-11762</strain>
    </source>
</reference>